<dbReference type="GeneID" id="66537182"/>
<dbReference type="STRING" id="2756.BFR44_09900"/>
<dbReference type="GO" id="GO:0046872">
    <property type="term" value="F:metal ion binding"/>
    <property type="evidence" value="ECO:0007669"/>
    <property type="project" value="UniProtKB-KW"/>
</dbReference>
<evidence type="ECO:0000313" key="9">
    <source>
        <dbReference type="EMBL" id="ATF26147.1"/>
    </source>
</evidence>
<evidence type="ECO:0000256" key="3">
    <source>
        <dbReference type="ARBA" id="ARBA00022679"/>
    </source>
</evidence>
<reference evidence="12" key="3">
    <citation type="submission" date="2018-04" db="EMBL/GenBank/DDBJ databases">
        <authorList>
            <person name="Illikoud N."/>
        </authorList>
    </citation>
    <scope>NUCLEOTIDE SEQUENCE [LARGE SCALE GENOMIC DNA]</scope>
</reference>
<comment type="cofactor">
    <cofactor evidence="7">
        <name>Mg(2+)</name>
        <dbReference type="ChEBI" id="CHEBI:18420"/>
    </cofactor>
</comment>
<keyword evidence="4 8" id="KW-0812">Transmembrane</keyword>
<feature type="transmembrane region" description="Helical" evidence="8">
    <location>
        <begin position="311"/>
        <end position="331"/>
    </location>
</feature>
<dbReference type="RefSeq" id="WP_051535946.1">
    <property type="nucleotide sequence ID" value="NZ_CBCPHX010000006.1"/>
</dbReference>
<feature type="transmembrane region" description="Helical" evidence="8">
    <location>
        <begin position="156"/>
        <end position="173"/>
    </location>
</feature>
<dbReference type="PANTHER" id="PTHR22926">
    <property type="entry name" value="PHOSPHO-N-ACETYLMURAMOYL-PENTAPEPTIDE-TRANSFERASE"/>
    <property type="match status" value="1"/>
</dbReference>
<keyword evidence="7" id="KW-0479">Metal-binding</keyword>
<sequence>MVTITLIVVFLASVILTPLVRKFAFAIGAVDVPNDRRVNKKAMPTLGGLAIILSFLIGFVILPVDLSSFWPILVGAFVVTLVGVLDDRFELTAGMKLFGQFLAASVVVFGGNLMINYLTLPLIGQINFGWFAGPFTIIWIIAIMNAINLVDGLDGLAGGISSIVLISIAAMAYVLNDFIVFPLAMVLVAAILGFLIYNFHPASIFMGDTGALFLGYMIGVLSVMGFKNVTFISLIIPIMILGVPFSDTFFAIVRRLAQKKSISEADHSHLHHRLLALGFTHRQTVILIYALSALFAIGAFTFFISSFVGSIMLFILLLLALELLVEFVGWISPEYRPIINFFQKWMSNITKYRKNKRKTK</sequence>
<evidence type="ECO:0000313" key="12">
    <source>
        <dbReference type="Proteomes" id="UP000270190"/>
    </source>
</evidence>
<protein>
    <submittedName>
        <fullName evidence="10">UDP-N-acetylglucosamine:undecaprenyl-P N-acetylglucosaminyl-1-P transferase</fullName>
        <ecNumber evidence="10">2.7.8.33</ecNumber>
    </submittedName>
    <submittedName>
        <fullName evidence="9">Undecaprenyl/decaprenyl-phosphate alpha-N-acetylglucosaminyl 1-phosphate transferase</fullName>
    </submittedName>
</protein>
<feature type="transmembrane region" description="Helical" evidence="8">
    <location>
        <begin position="6"/>
        <end position="30"/>
    </location>
</feature>
<feature type="transmembrane region" description="Helical" evidence="8">
    <location>
        <begin position="204"/>
        <end position="225"/>
    </location>
</feature>
<dbReference type="Pfam" id="PF00953">
    <property type="entry name" value="Glycos_transf_4"/>
    <property type="match status" value="1"/>
</dbReference>
<evidence type="ECO:0000256" key="2">
    <source>
        <dbReference type="ARBA" id="ARBA00022475"/>
    </source>
</evidence>
<dbReference type="GO" id="GO:0044038">
    <property type="term" value="P:cell wall macromolecule biosynthetic process"/>
    <property type="evidence" value="ECO:0007669"/>
    <property type="project" value="TreeGrafter"/>
</dbReference>
<dbReference type="GO" id="GO:0005886">
    <property type="term" value="C:plasma membrane"/>
    <property type="evidence" value="ECO:0007669"/>
    <property type="project" value="UniProtKB-SubCell"/>
</dbReference>
<keyword evidence="7" id="KW-0460">Magnesium</keyword>
<dbReference type="GO" id="GO:0036380">
    <property type="term" value="F:UDP-N-acetylglucosamine-undecaprenyl-phosphate N-acetylglucosaminephosphotransferase activity"/>
    <property type="evidence" value="ECO:0007669"/>
    <property type="project" value="UniProtKB-EC"/>
</dbReference>
<feature type="transmembrane region" description="Helical" evidence="8">
    <location>
        <begin position="97"/>
        <end position="118"/>
    </location>
</feature>
<dbReference type="Proteomes" id="UP000270190">
    <property type="component" value="Unassembled WGS sequence"/>
</dbReference>
<keyword evidence="11" id="KW-1185">Reference proteome</keyword>
<evidence type="ECO:0000313" key="11">
    <source>
        <dbReference type="Proteomes" id="UP000243591"/>
    </source>
</evidence>
<feature type="transmembrane region" description="Helical" evidence="8">
    <location>
        <begin position="286"/>
        <end position="305"/>
    </location>
</feature>
<name>A0A1D2LBQ1_BROTH</name>
<dbReference type="AlphaFoldDB" id="A0A1D2LBQ1"/>
<evidence type="ECO:0000256" key="7">
    <source>
        <dbReference type="PIRSR" id="PIRSR600715-1"/>
    </source>
</evidence>
<evidence type="ECO:0000313" key="10">
    <source>
        <dbReference type="EMBL" id="SPP30189.1"/>
    </source>
</evidence>
<keyword evidence="6 8" id="KW-0472">Membrane</keyword>
<dbReference type="Proteomes" id="UP000243591">
    <property type="component" value="Chromosome"/>
</dbReference>
<feature type="transmembrane region" description="Helical" evidence="8">
    <location>
        <begin position="130"/>
        <end position="149"/>
    </location>
</feature>
<dbReference type="OrthoDB" id="9783652at2"/>
<feature type="binding site" evidence="7">
    <location>
        <position position="208"/>
    </location>
    <ligand>
        <name>Mg(2+)</name>
        <dbReference type="ChEBI" id="CHEBI:18420"/>
    </ligand>
</feature>
<reference evidence="9 11" key="1">
    <citation type="submission" date="2017-09" db="EMBL/GenBank/DDBJ databases">
        <title>Complete Genome Sequences of Two Strains of the Meat Spoilage Bacterium Brochothrix thermosphacta Isolated from Ground Chicken.</title>
        <authorList>
            <person name="Paoli G.C."/>
            <person name="Wijey C."/>
            <person name="Chen C.-Y."/>
            <person name="Nguyen L."/>
            <person name="Yan X."/>
            <person name="Irwin P.L."/>
        </authorList>
    </citation>
    <scope>NUCLEOTIDE SEQUENCE [LARGE SCALE GENOMIC DNA]</scope>
    <source>
        <strain evidence="9 11">BI</strain>
    </source>
</reference>
<dbReference type="GO" id="GO:0009103">
    <property type="term" value="P:lipopolysaccharide biosynthetic process"/>
    <property type="evidence" value="ECO:0007669"/>
    <property type="project" value="TreeGrafter"/>
</dbReference>
<feature type="binding site" evidence="7">
    <location>
        <position position="148"/>
    </location>
    <ligand>
        <name>Mg(2+)</name>
        <dbReference type="ChEBI" id="CHEBI:18420"/>
    </ligand>
</feature>
<dbReference type="GO" id="GO:0071555">
    <property type="term" value="P:cell wall organization"/>
    <property type="evidence" value="ECO:0007669"/>
    <property type="project" value="TreeGrafter"/>
</dbReference>
<accession>A0A1D2LBQ1</accession>
<feature type="transmembrane region" description="Helical" evidence="8">
    <location>
        <begin position="42"/>
        <end position="62"/>
    </location>
</feature>
<dbReference type="EC" id="2.7.8.33" evidence="10"/>
<reference evidence="10" key="2">
    <citation type="submission" date="2018-04" db="EMBL/GenBank/DDBJ databases">
        <authorList>
            <person name="Go L.Y."/>
            <person name="Mitchell J.A."/>
        </authorList>
    </citation>
    <scope>NUCLEOTIDE SEQUENCE</scope>
    <source>
        <strain evidence="10">BSAS1 3</strain>
    </source>
</reference>
<feature type="transmembrane region" description="Helical" evidence="8">
    <location>
        <begin position="68"/>
        <end position="85"/>
    </location>
</feature>
<feature type="transmembrane region" description="Helical" evidence="8">
    <location>
        <begin position="231"/>
        <end position="253"/>
    </location>
</feature>
<evidence type="ECO:0000256" key="1">
    <source>
        <dbReference type="ARBA" id="ARBA00004651"/>
    </source>
</evidence>
<proteinExistence type="predicted"/>
<dbReference type="InterPro" id="IPR000715">
    <property type="entry name" value="Glycosyl_transferase_4"/>
</dbReference>
<comment type="subcellular location">
    <subcellularLocation>
        <location evidence="1">Cell membrane</location>
        <topology evidence="1">Multi-pass membrane protein</topology>
    </subcellularLocation>
</comment>
<dbReference type="EMBL" id="CP023483">
    <property type="protein sequence ID" value="ATF26147.1"/>
    <property type="molecule type" value="Genomic_DNA"/>
</dbReference>
<dbReference type="PANTHER" id="PTHR22926:SF3">
    <property type="entry name" value="UNDECAPRENYL-PHOSPHATE ALPHA-N-ACETYLGLUCOSAMINYL 1-PHOSPHATE TRANSFERASE"/>
    <property type="match status" value="1"/>
</dbReference>
<keyword evidence="5 8" id="KW-1133">Transmembrane helix</keyword>
<evidence type="ECO:0000256" key="5">
    <source>
        <dbReference type="ARBA" id="ARBA00022989"/>
    </source>
</evidence>
<gene>
    <name evidence="10" type="primary">tagO</name>
    <name evidence="10" type="ORF">BTBSAS_70040</name>
    <name evidence="9" type="ORF">CNY62_06950</name>
</gene>
<organism evidence="9 11">
    <name type="scientific">Brochothrix thermosphacta</name>
    <name type="common">Microbacterium thermosphactum</name>
    <dbReference type="NCBI Taxonomy" id="2756"/>
    <lineage>
        <taxon>Bacteria</taxon>
        <taxon>Bacillati</taxon>
        <taxon>Bacillota</taxon>
        <taxon>Bacilli</taxon>
        <taxon>Bacillales</taxon>
        <taxon>Listeriaceae</taxon>
        <taxon>Brochothrix</taxon>
    </lineage>
</organism>
<evidence type="ECO:0000256" key="4">
    <source>
        <dbReference type="ARBA" id="ARBA00022692"/>
    </source>
</evidence>
<feature type="transmembrane region" description="Helical" evidence="8">
    <location>
        <begin position="179"/>
        <end position="197"/>
    </location>
</feature>
<dbReference type="KEGG" id="bths:CNY62_06950"/>
<evidence type="ECO:0000256" key="8">
    <source>
        <dbReference type="SAM" id="Phobius"/>
    </source>
</evidence>
<dbReference type="CDD" id="cd06853">
    <property type="entry name" value="GT_WecA_like"/>
    <property type="match status" value="1"/>
</dbReference>
<keyword evidence="2" id="KW-1003">Cell membrane</keyword>
<dbReference type="EMBL" id="OUNC01000067">
    <property type="protein sequence ID" value="SPP30189.1"/>
    <property type="molecule type" value="Genomic_DNA"/>
</dbReference>
<keyword evidence="3 9" id="KW-0808">Transferase</keyword>
<evidence type="ECO:0000256" key="6">
    <source>
        <dbReference type="ARBA" id="ARBA00023136"/>
    </source>
</evidence>